<gene>
    <name evidence="2" type="ORF">CSO01_11400</name>
</gene>
<organism evidence="2 3">
    <name type="scientific">Cellulomonas soli</name>
    <dbReference type="NCBI Taxonomy" id="931535"/>
    <lineage>
        <taxon>Bacteria</taxon>
        <taxon>Bacillati</taxon>
        <taxon>Actinomycetota</taxon>
        <taxon>Actinomycetes</taxon>
        <taxon>Micrococcales</taxon>
        <taxon>Cellulomonadaceae</taxon>
        <taxon>Cellulomonas</taxon>
    </lineage>
</organism>
<dbReference type="RefSeq" id="WP_306458342.1">
    <property type="nucleotide sequence ID" value="NZ_BAABBJ010000009.1"/>
</dbReference>
<feature type="compositionally biased region" description="Low complexity" evidence="1">
    <location>
        <begin position="263"/>
        <end position="276"/>
    </location>
</feature>
<comment type="caution">
    <text evidence="2">The sequence shown here is derived from an EMBL/GenBank/DDBJ whole genome shotgun (WGS) entry which is preliminary data.</text>
</comment>
<dbReference type="Proteomes" id="UP000321798">
    <property type="component" value="Unassembled WGS sequence"/>
</dbReference>
<evidence type="ECO:0000313" key="3">
    <source>
        <dbReference type="Proteomes" id="UP000321798"/>
    </source>
</evidence>
<feature type="compositionally biased region" description="Acidic residues" evidence="1">
    <location>
        <begin position="277"/>
        <end position="287"/>
    </location>
</feature>
<dbReference type="AlphaFoldDB" id="A0A512PB48"/>
<dbReference type="EMBL" id="BKAL01000003">
    <property type="protein sequence ID" value="GEP68425.1"/>
    <property type="molecule type" value="Genomic_DNA"/>
</dbReference>
<reference evidence="2 3" key="1">
    <citation type="submission" date="2019-07" db="EMBL/GenBank/DDBJ databases">
        <title>Whole genome shotgun sequence of Cellulomonas soli NBRC 109434.</title>
        <authorList>
            <person name="Hosoyama A."/>
            <person name="Uohara A."/>
            <person name="Ohji S."/>
            <person name="Ichikawa N."/>
        </authorList>
    </citation>
    <scope>NUCLEOTIDE SEQUENCE [LARGE SCALE GENOMIC DNA]</scope>
    <source>
        <strain evidence="2 3">NBRC 109434</strain>
    </source>
</reference>
<proteinExistence type="predicted"/>
<feature type="region of interest" description="Disordered" evidence="1">
    <location>
        <begin position="255"/>
        <end position="291"/>
    </location>
</feature>
<name>A0A512PB48_9CELL</name>
<sequence>MESTDTPAPYAGYSLARVRRAGGDETPRFEAVLTLDGRPIAHVSNGGEGGCHRYSPLDAGGWSAIDAFNEYARTWNQGSELAGIEDADQLADRLLTVHQMNWLRSLPFVLDDEDFWVSGEYARFKGGVPHEQVLAALRSPRRTRLGSRARPRRRHQPLVDAAAHLDGRARPYLRLGVAVVGAGRRRQRRTLALGVRRRRDPGRCGMSTETRTGTGWRWARRVLTVTLLVVAVIVGISTRGHQPAPTDDPTTVGIVPDAPAPTPTGSATPTATATEVPEPEQDTDDVPADGPVPEPDPVAIADSAAAQAAATTAAMAWWASDQDQVDSARLTGLVTPDAVVADGPELDEESWSTTASVSYVVVVDGSDAEVTYLLALSYEALIPASGDDPAVRLRGSTTQTVTVTRQPDGRWLASSIEEPA</sequence>
<keyword evidence="3" id="KW-1185">Reference proteome</keyword>
<protein>
    <submittedName>
        <fullName evidence="2">Uncharacterized protein</fullName>
    </submittedName>
</protein>
<evidence type="ECO:0000256" key="1">
    <source>
        <dbReference type="SAM" id="MobiDB-lite"/>
    </source>
</evidence>
<accession>A0A512PB48</accession>
<evidence type="ECO:0000313" key="2">
    <source>
        <dbReference type="EMBL" id="GEP68425.1"/>
    </source>
</evidence>